<dbReference type="InterPro" id="IPR003710">
    <property type="entry name" value="ApbA"/>
</dbReference>
<dbReference type="InterPro" id="IPR013332">
    <property type="entry name" value="KPR_N"/>
</dbReference>
<dbReference type="PANTHER" id="PTHR21708:SF30">
    <property type="entry name" value="2-DEHYDROPANTOATE 2-REDUCTASE-RELATED"/>
    <property type="match status" value="1"/>
</dbReference>
<dbReference type="PANTHER" id="PTHR21708">
    <property type="entry name" value="PROBABLE 2-DEHYDROPANTOATE 2-REDUCTASE"/>
    <property type="match status" value="1"/>
</dbReference>
<dbReference type="GeneID" id="36523134"/>
<dbReference type="Pfam" id="PF02558">
    <property type="entry name" value="ApbA"/>
    <property type="match status" value="1"/>
</dbReference>
<feature type="domain" description="Ketopantoate reductase N-terminal" evidence="5">
    <location>
        <begin position="4"/>
        <end position="164"/>
    </location>
</feature>
<evidence type="ECO:0000259" key="6">
    <source>
        <dbReference type="Pfam" id="PF08546"/>
    </source>
</evidence>
<keyword evidence="3 4" id="KW-0560">Oxidoreductase</keyword>
<dbReference type="Pfam" id="PF08546">
    <property type="entry name" value="ApbA_C"/>
    <property type="match status" value="1"/>
</dbReference>
<keyword evidence="2 4" id="KW-0521">NADP</keyword>
<dbReference type="SUPFAM" id="SSF48179">
    <property type="entry name" value="6-phosphogluconate dehydrogenase C-terminal domain-like"/>
    <property type="match status" value="1"/>
</dbReference>
<evidence type="ECO:0000259" key="5">
    <source>
        <dbReference type="Pfam" id="PF02558"/>
    </source>
</evidence>
<keyword evidence="8" id="KW-1185">Reference proteome</keyword>
<dbReference type="GO" id="GO:0005737">
    <property type="term" value="C:cytoplasm"/>
    <property type="evidence" value="ECO:0007669"/>
    <property type="project" value="TreeGrafter"/>
</dbReference>
<evidence type="ECO:0000256" key="2">
    <source>
        <dbReference type="ARBA" id="ARBA00022857"/>
    </source>
</evidence>
<protein>
    <recommendedName>
        <fullName evidence="4">2-dehydropantoate 2-reductase</fullName>
        <ecNumber evidence="4">1.1.1.169</ecNumber>
    </recommendedName>
    <alternativeName>
        <fullName evidence="4">Ketopantoate reductase</fullName>
    </alternativeName>
</protein>
<feature type="domain" description="Ketopantoate reductase C-terminal" evidence="6">
    <location>
        <begin position="194"/>
        <end position="322"/>
    </location>
</feature>
<dbReference type="InterPro" id="IPR013328">
    <property type="entry name" value="6PGD_dom2"/>
</dbReference>
<comment type="catalytic activity">
    <reaction evidence="4">
        <text>(R)-pantoate + NADP(+) = 2-dehydropantoate + NADPH + H(+)</text>
        <dbReference type="Rhea" id="RHEA:16233"/>
        <dbReference type="ChEBI" id="CHEBI:11561"/>
        <dbReference type="ChEBI" id="CHEBI:15378"/>
        <dbReference type="ChEBI" id="CHEBI:15980"/>
        <dbReference type="ChEBI" id="CHEBI:57783"/>
        <dbReference type="ChEBI" id="CHEBI:58349"/>
        <dbReference type="EC" id="1.1.1.169"/>
    </reaction>
</comment>
<comment type="function">
    <text evidence="4">Catalyzes the NADPH-dependent reduction of ketopantoate into pantoic acid.</text>
</comment>
<gene>
    <name evidence="7" type="ORF">BDW47DRAFT_123041</name>
</gene>
<dbReference type="InterPro" id="IPR036291">
    <property type="entry name" value="NAD(P)-bd_dom_sf"/>
</dbReference>
<evidence type="ECO:0000313" key="8">
    <source>
        <dbReference type="Proteomes" id="UP000234585"/>
    </source>
</evidence>
<organism evidence="7 8">
    <name type="scientific">Aspergillus candidus</name>
    <dbReference type="NCBI Taxonomy" id="41067"/>
    <lineage>
        <taxon>Eukaryota</taxon>
        <taxon>Fungi</taxon>
        <taxon>Dikarya</taxon>
        <taxon>Ascomycota</taxon>
        <taxon>Pezizomycotina</taxon>
        <taxon>Eurotiomycetes</taxon>
        <taxon>Eurotiomycetidae</taxon>
        <taxon>Eurotiales</taxon>
        <taxon>Aspergillaceae</taxon>
        <taxon>Aspergillus</taxon>
        <taxon>Aspergillus subgen. Circumdati</taxon>
    </lineage>
</organism>
<dbReference type="InterPro" id="IPR008927">
    <property type="entry name" value="6-PGluconate_DH-like_C_sf"/>
</dbReference>
<dbReference type="Gene3D" id="3.40.50.720">
    <property type="entry name" value="NAD(P)-binding Rossmann-like Domain"/>
    <property type="match status" value="1"/>
</dbReference>
<dbReference type="Proteomes" id="UP000234585">
    <property type="component" value="Unassembled WGS sequence"/>
</dbReference>
<comment type="similarity">
    <text evidence="1 4">Belongs to the ketopantoate reductase family.</text>
</comment>
<dbReference type="SUPFAM" id="SSF51735">
    <property type="entry name" value="NAD(P)-binding Rossmann-fold domains"/>
    <property type="match status" value="1"/>
</dbReference>
<dbReference type="EMBL" id="KZ559122">
    <property type="protein sequence ID" value="PLB40974.1"/>
    <property type="molecule type" value="Genomic_DNA"/>
</dbReference>
<dbReference type="RefSeq" id="XP_024674986.1">
    <property type="nucleotide sequence ID" value="XM_024815974.1"/>
</dbReference>
<dbReference type="STRING" id="41067.A0A2I2FK43"/>
<dbReference type="NCBIfam" id="TIGR00745">
    <property type="entry name" value="apbA_panE"/>
    <property type="match status" value="1"/>
</dbReference>
<evidence type="ECO:0000256" key="3">
    <source>
        <dbReference type="ARBA" id="ARBA00023002"/>
    </source>
</evidence>
<evidence type="ECO:0000313" key="7">
    <source>
        <dbReference type="EMBL" id="PLB40974.1"/>
    </source>
</evidence>
<accession>A0A2I2FK43</accession>
<name>A0A2I2FK43_ASPCN</name>
<dbReference type="InterPro" id="IPR013752">
    <property type="entry name" value="KPA_reductase"/>
</dbReference>
<dbReference type="GO" id="GO:0008677">
    <property type="term" value="F:2-dehydropantoate 2-reductase activity"/>
    <property type="evidence" value="ECO:0007669"/>
    <property type="project" value="UniProtKB-EC"/>
</dbReference>
<dbReference type="OrthoDB" id="2147163at2759"/>
<evidence type="ECO:0000256" key="1">
    <source>
        <dbReference type="ARBA" id="ARBA00007870"/>
    </source>
</evidence>
<dbReference type="GO" id="GO:0015940">
    <property type="term" value="P:pantothenate biosynthetic process"/>
    <property type="evidence" value="ECO:0007669"/>
    <property type="project" value="InterPro"/>
</dbReference>
<dbReference type="Gene3D" id="1.10.1040.10">
    <property type="entry name" value="N-(1-d-carboxylethyl)-l-norvaline Dehydrogenase, domain 2"/>
    <property type="match status" value="1"/>
</dbReference>
<evidence type="ECO:0000256" key="4">
    <source>
        <dbReference type="RuleBase" id="RU362068"/>
    </source>
</evidence>
<proteinExistence type="inferred from homology"/>
<sequence length="333" mass="35963">MVNILLYGTGSVGSIYLHQLQRANCKVTAVCRSNYTAVQQSGITLHSPLFGTVTYRPDHIIRSLTDCPQGVVYDYILITTKALSPDTRPTLAEQLRPLLTSPHTTPQTAIVLAQNGIDIEQALADAYPTHPLLSAVIYLPATQSTPGITHHAERLNRIEVGTYPASAPAHHQAAASHFRDLMAAGGGDAILHPDIQTARWSKLLLNASWNPICALSLCTDGGFLLTSTPFARDLVWGIMMEIVALAAKVGVPGVDEGAAREKLAIAERRAETGTGREMSMLQDVRAGRPFEVEVILGNTVRLGRRWGVEMPRLETVYALAKGRYDVLVGALGS</sequence>
<reference evidence="7 8" key="1">
    <citation type="submission" date="2017-12" db="EMBL/GenBank/DDBJ databases">
        <authorList>
            <consortium name="DOE Joint Genome Institute"/>
            <person name="Haridas S."/>
            <person name="Kjaerbolling I."/>
            <person name="Vesth T.C."/>
            <person name="Frisvad J.C."/>
            <person name="Nybo J.L."/>
            <person name="Theobald S."/>
            <person name="Kuo A."/>
            <person name="Bowyer P."/>
            <person name="Matsuda Y."/>
            <person name="Mondo S."/>
            <person name="Lyhne E.K."/>
            <person name="Kogle M.E."/>
            <person name="Clum A."/>
            <person name="Lipzen A."/>
            <person name="Salamov A."/>
            <person name="Ngan C.Y."/>
            <person name="Daum C."/>
            <person name="Chiniquy J."/>
            <person name="Barry K."/>
            <person name="LaButti K."/>
            <person name="Simmons B.A."/>
            <person name="Magnuson J.K."/>
            <person name="Mortensen U.H."/>
            <person name="Larsen T.O."/>
            <person name="Grigoriev I.V."/>
            <person name="Baker S.E."/>
            <person name="Andersen M.R."/>
            <person name="Nordberg H.P."/>
            <person name="Cantor M.N."/>
            <person name="Hua S.X."/>
        </authorList>
    </citation>
    <scope>NUCLEOTIDE SEQUENCE [LARGE SCALE GENOMIC DNA]</scope>
    <source>
        <strain evidence="7 8">CBS 102.13</strain>
    </source>
</reference>
<dbReference type="FunFam" id="1.10.1040.10:FF:000017">
    <property type="entry name" value="2-dehydropantoate 2-reductase"/>
    <property type="match status" value="1"/>
</dbReference>
<dbReference type="AlphaFoldDB" id="A0A2I2FK43"/>
<dbReference type="InterPro" id="IPR051402">
    <property type="entry name" value="KPR-Related"/>
</dbReference>
<dbReference type="EC" id="1.1.1.169" evidence="4"/>